<sequence>MLKTLDAILNDLGLPLHTFPPTFAKTSSNSPGLRVVPLAPAPKWPPDVTAIILNWSRLDNVIRIVSLLCGSWLDDTIAEVYVWNNSPQELSKETFSKAQCDTRKLRIENSPQNLYFYARFLACTKVSTPYCFVQDDDYIILPEVIKTLRARMQESLQSGIYLLPPHEHLLSRLRTTITPSGVHTGFAWLGHGAMIRKQRALEFVSLLHHDCLAMNWEEIKMADNYFTILGNQVPEIWFDQGIALGGGQPFTIGREGDERNRMHIENACRYLNQIIARQSSAAQLNNVRFTTELGFVDTSNNFEHHSQPFDRAPGLGTSFLIETNIKSLPKDTIPHSSTTTSSLLENEKRGAKSMGQNAISHYQNHPLSFAVDGIPDTAFRSPRYAKQGDYILIDVLSAVNINEIMAELVFLVSSDNKRILQRCKFECSSADGRDWFTSPHQLLCRPTIVMPGLPPDNQTGPVIECSVRMEGGSARFFKATVTEDICLPWVIFEVWVRWTSNSALQT</sequence>
<dbReference type="HOGENOM" id="CLU_041578_0_0_1"/>
<organism evidence="1 2">
    <name type="scientific">Paxillus rubicundulus Ve08.2h10</name>
    <dbReference type="NCBI Taxonomy" id="930991"/>
    <lineage>
        <taxon>Eukaryota</taxon>
        <taxon>Fungi</taxon>
        <taxon>Dikarya</taxon>
        <taxon>Basidiomycota</taxon>
        <taxon>Agaricomycotina</taxon>
        <taxon>Agaricomycetes</taxon>
        <taxon>Agaricomycetidae</taxon>
        <taxon>Boletales</taxon>
        <taxon>Paxilineae</taxon>
        <taxon>Paxillaceae</taxon>
        <taxon>Paxillus</taxon>
    </lineage>
</organism>
<keyword evidence="2" id="KW-1185">Reference proteome</keyword>
<dbReference type="OrthoDB" id="1684102at2759"/>
<dbReference type="Proteomes" id="UP000054538">
    <property type="component" value="Unassembled WGS sequence"/>
</dbReference>
<evidence type="ECO:0000313" key="2">
    <source>
        <dbReference type="Proteomes" id="UP000054538"/>
    </source>
</evidence>
<evidence type="ECO:0000313" key="1">
    <source>
        <dbReference type="EMBL" id="KIK77618.1"/>
    </source>
</evidence>
<dbReference type="InterPro" id="IPR029044">
    <property type="entry name" value="Nucleotide-diphossugar_trans"/>
</dbReference>
<accession>A0A0D0CQH7</accession>
<dbReference type="InParanoid" id="A0A0D0CQH7"/>
<dbReference type="Gene3D" id="3.90.550.10">
    <property type="entry name" value="Spore Coat Polysaccharide Biosynthesis Protein SpsA, Chain A"/>
    <property type="match status" value="1"/>
</dbReference>
<reference evidence="2" key="2">
    <citation type="submission" date="2015-01" db="EMBL/GenBank/DDBJ databases">
        <title>Evolutionary Origins and Diversification of the Mycorrhizal Mutualists.</title>
        <authorList>
            <consortium name="DOE Joint Genome Institute"/>
            <consortium name="Mycorrhizal Genomics Consortium"/>
            <person name="Kohler A."/>
            <person name="Kuo A."/>
            <person name="Nagy L.G."/>
            <person name="Floudas D."/>
            <person name="Copeland A."/>
            <person name="Barry K.W."/>
            <person name="Cichocki N."/>
            <person name="Veneault-Fourrey C."/>
            <person name="LaButti K."/>
            <person name="Lindquist E.A."/>
            <person name="Lipzen A."/>
            <person name="Lundell T."/>
            <person name="Morin E."/>
            <person name="Murat C."/>
            <person name="Riley R."/>
            <person name="Ohm R."/>
            <person name="Sun H."/>
            <person name="Tunlid A."/>
            <person name="Henrissat B."/>
            <person name="Grigoriev I.V."/>
            <person name="Hibbett D.S."/>
            <person name="Martin F."/>
        </authorList>
    </citation>
    <scope>NUCLEOTIDE SEQUENCE [LARGE SCALE GENOMIC DNA]</scope>
    <source>
        <strain evidence="2">Ve08.2h10</strain>
    </source>
</reference>
<dbReference type="STRING" id="930991.A0A0D0CQH7"/>
<proteinExistence type="predicted"/>
<protein>
    <submittedName>
        <fullName evidence="1">Uncharacterized protein</fullName>
    </submittedName>
</protein>
<name>A0A0D0CQH7_9AGAM</name>
<reference evidence="1 2" key="1">
    <citation type="submission" date="2014-04" db="EMBL/GenBank/DDBJ databases">
        <authorList>
            <consortium name="DOE Joint Genome Institute"/>
            <person name="Kuo A."/>
            <person name="Kohler A."/>
            <person name="Jargeat P."/>
            <person name="Nagy L.G."/>
            <person name="Floudas D."/>
            <person name="Copeland A."/>
            <person name="Barry K.W."/>
            <person name="Cichocki N."/>
            <person name="Veneault-Fourrey C."/>
            <person name="LaButti K."/>
            <person name="Lindquist E.A."/>
            <person name="Lipzen A."/>
            <person name="Lundell T."/>
            <person name="Morin E."/>
            <person name="Murat C."/>
            <person name="Sun H."/>
            <person name="Tunlid A."/>
            <person name="Henrissat B."/>
            <person name="Grigoriev I.V."/>
            <person name="Hibbett D.S."/>
            <person name="Martin F."/>
            <person name="Nordberg H.P."/>
            <person name="Cantor M.N."/>
            <person name="Hua S.X."/>
        </authorList>
    </citation>
    <scope>NUCLEOTIDE SEQUENCE [LARGE SCALE GENOMIC DNA]</scope>
    <source>
        <strain evidence="1 2">Ve08.2h10</strain>
    </source>
</reference>
<dbReference type="EMBL" id="KN826906">
    <property type="protein sequence ID" value="KIK77618.1"/>
    <property type="molecule type" value="Genomic_DNA"/>
</dbReference>
<dbReference type="AlphaFoldDB" id="A0A0D0CQH7"/>
<dbReference type="SUPFAM" id="SSF53448">
    <property type="entry name" value="Nucleotide-diphospho-sugar transferases"/>
    <property type="match status" value="1"/>
</dbReference>
<gene>
    <name evidence="1" type="ORF">PAXRUDRAFT_166258</name>
</gene>